<dbReference type="EMBL" id="JACBKZ010000012">
    <property type="protein sequence ID" value="KAF5936792.1"/>
    <property type="molecule type" value="Genomic_DNA"/>
</dbReference>
<feature type="coiled-coil region" evidence="3">
    <location>
        <begin position="608"/>
        <end position="635"/>
    </location>
</feature>
<dbReference type="PANTHER" id="PTHR31580:SF4">
    <property type="entry name" value="FILAMENT-LIKE PLANT PROTEIN 6"/>
    <property type="match status" value="1"/>
</dbReference>
<evidence type="ECO:0000256" key="2">
    <source>
        <dbReference type="ARBA" id="ARBA00023054"/>
    </source>
</evidence>
<dbReference type="InterPro" id="IPR008587">
    <property type="entry name" value="FPP_plant"/>
</dbReference>
<reference evidence="8" key="1">
    <citation type="journal article" date="2020" name="Nat. Commun.">
        <title>Genome assembly of wild tea tree DASZ reveals pedigree and selection history of tea varieties.</title>
        <authorList>
            <person name="Zhang W."/>
            <person name="Zhang Y."/>
            <person name="Qiu H."/>
            <person name="Guo Y."/>
            <person name="Wan H."/>
            <person name="Zhang X."/>
            <person name="Scossa F."/>
            <person name="Alseekh S."/>
            <person name="Zhang Q."/>
            <person name="Wang P."/>
            <person name="Xu L."/>
            <person name="Schmidt M.H."/>
            <person name="Jia X."/>
            <person name="Li D."/>
            <person name="Zhu A."/>
            <person name="Guo F."/>
            <person name="Chen W."/>
            <person name="Ni D."/>
            <person name="Usadel B."/>
            <person name="Fernie A.R."/>
            <person name="Wen W."/>
        </authorList>
    </citation>
    <scope>NUCLEOTIDE SEQUENCE [LARGE SCALE GENOMIC DNA]</scope>
    <source>
        <strain evidence="8">cv. G240</strain>
    </source>
</reference>
<dbReference type="Pfam" id="PF00112">
    <property type="entry name" value="Peptidase_C1"/>
    <property type="match status" value="1"/>
</dbReference>
<dbReference type="SUPFAM" id="SSF54001">
    <property type="entry name" value="Cysteine proteinases"/>
    <property type="match status" value="1"/>
</dbReference>
<dbReference type="Proteomes" id="UP000593564">
    <property type="component" value="Unassembled WGS sequence"/>
</dbReference>
<dbReference type="GO" id="GO:0006508">
    <property type="term" value="P:proteolysis"/>
    <property type="evidence" value="ECO:0007669"/>
    <property type="project" value="InterPro"/>
</dbReference>
<feature type="region of interest" description="Disordered" evidence="4">
    <location>
        <begin position="261"/>
        <end position="306"/>
    </location>
</feature>
<dbReference type="InterPro" id="IPR038765">
    <property type="entry name" value="Papain-like_cys_pep_sf"/>
</dbReference>
<feature type="chain" id="PRO_5029456836" description="Peptidase C1A papain C-terminal domain-containing protein" evidence="5">
    <location>
        <begin position="21"/>
        <end position="650"/>
    </location>
</feature>
<protein>
    <recommendedName>
        <fullName evidence="6">Peptidase C1A papain C-terminal domain-containing protein</fullName>
    </recommendedName>
</protein>
<evidence type="ECO:0000256" key="3">
    <source>
        <dbReference type="SAM" id="Coils"/>
    </source>
</evidence>
<name>A0A7J7G7Q3_CAMSI</name>
<gene>
    <name evidence="7" type="ORF">HYC85_024298</name>
</gene>
<dbReference type="PANTHER" id="PTHR31580">
    <property type="entry name" value="FILAMENT-LIKE PLANT PROTEIN 4"/>
    <property type="match status" value="1"/>
</dbReference>
<comment type="caution">
    <text evidence="7">The sequence shown here is derived from an EMBL/GenBank/DDBJ whole genome shotgun (WGS) entry which is preliminary data.</text>
</comment>
<proteinExistence type="inferred from homology"/>
<sequence length="650" mass="71904">MMVVVMTMVAMVANVNCCSGGSNDNGDCSNGTCFVVAVVDVTANACHIYYGEELVALAAQEILDCMPWNTKKGGSEIRAYNYIYRHGITLEKYYPYTGVKGKYKKSRKSVEIGDLKPDPALWHEDNGRKPWENRRIVVLGFLPFRQDPPGSISGWHLGDAAHRLVANSLQLRANQNGYSNEEKKMCKLPGPTALAQMKLEVENLGRDYGETRVRRSPLKPPKETKMLKKALAMCISELQASRNICAKTVSKLQILESQLHANNQQKSPSKSSLQIPTEGSLSQNAISPPSFTSMSEDGNDNERSCAGSWATTSISELSHFKGKNIEKSNKAENENHLEVMDDFLEMEKLASNDSNGAISVPDPQSDIDPLPLMKFQMRISMLFESNDADMKKILDDIECVVQHHHTMGCVFMESHCSDATCDRQACFEGTEVTEEKEMSLSKDSSINEELVAAVSWIHDFVLVLGNEATAVQGTSPDGDVLSQKIQKFSATFDKVINSKISFLDFVLDLSCVLIKASELHFNVLGYKNNEAETNCSYCIDKVALPENKVVRDTSGDRYSNGCAHFSDSASDHEGSFISTFESNATSWKCLLEEFEQSKLEKDNMALDLESTKAQLQGTEELLAEVKSQLASAQKLNSLAAEMYGRVIQVS</sequence>
<evidence type="ECO:0000256" key="1">
    <source>
        <dbReference type="ARBA" id="ARBA00005921"/>
    </source>
</evidence>
<evidence type="ECO:0000313" key="7">
    <source>
        <dbReference type="EMBL" id="KAF5936792.1"/>
    </source>
</evidence>
<dbReference type="GO" id="GO:0008234">
    <property type="term" value="F:cysteine-type peptidase activity"/>
    <property type="evidence" value="ECO:0007669"/>
    <property type="project" value="InterPro"/>
</dbReference>
<dbReference type="Gene3D" id="3.90.70.10">
    <property type="entry name" value="Cysteine proteinases"/>
    <property type="match status" value="1"/>
</dbReference>
<feature type="domain" description="Peptidase C1A papain C-terminal" evidence="6">
    <location>
        <begin position="24"/>
        <end position="109"/>
    </location>
</feature>
<evidence type="ECO:0000256" key="5">
    <source>
        <dbReference type="SAM" id="SignalP"/>
    </source>
</evidence>
<accession>A0A7J7G7Q3</accession>
<keyword evidence="2 3" id="KW-0175">Coiled coil</keyword>
<reference evidence="7 8" key="2">
    <citation type="submission" date="2020-07" db="EMBL/GenBank/DDBJ databases">
        <title>Genome assembly of wild tea tree DASZ reveals pedigree and selection history of tea varieties.</title>
        <authorList>
            <person name="Zhang W."/>
        </authorList>
    </citation>
    <scope>NUCLEOTIDE SEQUENCE [LARGE SCALE GENOMIC DNA]</scope>
    <source>
        <strain evidence="8">cv. G240</strain>
        <tissue evidence="7">Leaf</tissue>
    </source>
</reference>
<keyword evidence="5" id="KW-0732">Signal</keyword>
<evidence type="ECO:0000259" key="6">
    <source>
        <dbReference type="Pfam" id="PF00112"/>
    </source>
</evidence>
<comment type="similarity">
    <text evidence="1">Belongs to the FPP family.</text>
</comment>
<evidence type="ECO:0000313" key="8">
    <source>
        <dbReference type="Proteomes" id="UP000593564"/>
    </source>
</evidence>
<feature type="signal peptide" evidence="5">
    <location>
        <begin position="1"/>
        <end position="20"/>
    </location>
</feature>
<dbReference type="Pfam" id="PF05911">
    <property type="entry name" value="FPP"/>
    <property type="match status" value="2"/>
</dbReference>
<organism evidence="7 8">
    <name type="scientific">Camellia sinensis</name>
    <name type="common">Tea plant</name>
    <name type="synonym">Thea sinensis</name>
    <dbReference type="NCBI Taxonomy" id="4442"/>
    <lineage>
        <taxon>Eukaryota</taxon>
        <taxon>Viridiplantae</taxon>
        <taxon>Streptophyta</taxon>
        <taxon>Embryophyta</taxon>
        <taxon>Tracheophyta</taxon>
        <taxon>Spermatophyta</taxon>
        <taxon>Magnoliopsida</taxon>
        <taxon>eudicotyledons</taxon>
        <taxon>Gunneridae</taxon>
        <taxon>Pentapetalae</taxon>
        <taxon>asterids</taxon>
        <taxon>Ericales</taxon>
        <taxon>Theaceae</taxon>
        <taxon>Camellia</taxon>
    </lineage>
</organism>
<feature type="compositionally biased region" description="Polar residues" evidence="4">
    <location>
        <begin position="261"/>
        <end position="296"/>
    </location>
</feature>
<dbReference type="AlphaFoldDB" id="A0A7J7G7Q3"/>
<evidence type="ECO:0000256" key="4">
    <source>
        <dbReference type="SAM" id="MobiDB-lite"/>
    </source>
</evidence>
<dbReference type="InterPro" id="IPR000668">
    <property type="entry name" value="Peptidase_C1A_C"/>
</dbReference>
<keyword evidence="8" id="KW-1185">Reference proteome</keyword>